<reference evidence="1" key="1">
    <citation type="submission" date="2021-01" db="EMBL/GenBank/DDBJ databases">
        <authorList>
            <person name="Corre E."/>
            <person name="Pelletier E."/>
            <person name="Niang G."/>
            <person name="Scheremetjew M."/>
            <person name="Finn R."/>
            <person name="Kale V."/>
            <person name="Holt S."/>
            <person name="Cochrane G."/>
            <person name="Meng A."/>
            <person name="Brown T."/>
            <person name="Cohen L."/>
        </authorList>
    </citation>
    <scope>NUCLEOTIDE SEQUENCE</scope>
    <source>
        <strain evidence="1">CCAP979/52</strain>
    </source>
</reference>
<gene>
    <name evidence="1" type="ORF">CCUR1050_LOCUS3971</name>
</gene>
<dbReference type="EMBL" id="HBEZ01007049">
    <property type="protein sequence ID" value="CAD8626293.1"/>
    <property type="molecule type" value="Transcribed_RNA"/>
</dbReference>
<name>A0A7S0M0K7_9CRYP</name>
<accession>A0A7S0M0K7</accession>
<dbReference type="AlphaFoldDB" id="A0A7S0M0K7"/>
<sequence length="91" mass="9730">MLFSKLGLVGFAVGSQTYDNVFYDHYREDFTNGDSSGGGTCGLPDDCVGVPNPDHGSGLGSGNMSGLDRIMDGFHQDGHWRTNESGWAPRS</sequence>
<evidence type="ECO:0000313" key="1">
    <source>
        <dbReference type="EMBL" id="CAD8626293.1"/>
    </source>
</evidence>
<protein>
    <submittedName>
        <fullName evidence="1">Uncharacterized protein</fullName>
    </submittedName>
</protein>
<proteinExistence type="predicted"/>
<organism evidence="1">
    <name type="scientific">Cryptomonas curvata</name>
    <dbReference type="NCBI Taxonomy" id="233186"/>
    <lineage>
        <taxon>Eukaryota</taxon>
        <taxon>Cryptophyceae</taxon>
        <taxon>Cryptomonadales</taxon>
        <taxon>Cryptomonadaceae</taxon>
        <taxon>Cryptomonas</taxon>
    </lineage>
</organism>